<proteinExistence type="predicted"/>
<feature type="compositionally biased region" description="Basic and acidic residues" evidence="1">
    <location>
        <begin position="16"/>
        <end position="33"/>
    </location>
</feature>
<dbReference type="EMBL" id="QGMK01000328">
    <property type="protein sequence ID" value="TVY82367.1"/>
    <property type="molecule type" value="Genomic_DNA"/>
</dbReference>
<sequence>MSSTSTTNPTSPILGRDIRSNARGFKRDKDAGKKWSMGTRPLAGAKYKISLGAESVEPQPEKDQKVRPVKSGYDSIPIPASPQSEFSSLLSYRPSLPKNRANTTPKPTSHSHSGPHFDFATSRVNHKVEATFEANDPALTNLSKSLLELLPQHANNTNSAIHTALRDANADARRVIYSFDNKASPRDAVALGSLVEQAEQKFLNEQTDAIVKGEYEVLDASGEPTVLKGKRKSPKQKAAKNIKDVEEDDGFELV</sequence>
<name>A0A8T9CCY3_9HELO</name>
<gene>
    <name evidence="2" type="ORF">LSUE1_G004335</name>
</gene>
<comment type="caution">
    <text evidence="2">The sequence shown here is derived from an EMBL/GenBank/DDBJ whole genome shotgun (WGS) entry which is preliminary data.</text>
</comment>
<protein>
    <submittedName>
        <fullName evidence="2">Uncharacterized protein</fullName>
    </submittedName>
</protein>
<evidence type="ECO:0000313" key="2">
    <source>
        <dbReference type="EMBL" id="TVY82367.1"/>
    </source>
</evidence>
<feature type="region of interest" description="Disordered" evidence="1">
    <location>
        <begin position="1"/>
        <end position="39"/>
    </location>
</feature>
<dbReference type="AlphaFoldDB" id="A0A8T9CCY3"/>
<keyword evidence="3" id="KW-1185">Reference proteome</keyword>
<evidence type="ECO:0000313" key="3">
    <source>
        <dbReference type="Proteomes" id="UP000469558"/>
    </source>
</evidence>
<dbReference type="OrthoDB" id="5153521at2759"/>
<feature type="region of interest" description="Disordered" evidence="1">
    <location>
        <begin position="51"/>
        <end position="115"/>
    </location>
</feature>
<feature type="compositionally biased region" description="Polar residues" evidence="1">
    <location>
        <begin position="100"/>
        <end position="112"/>
    </location>
</feature>
<dbReference type="Proteomes" id="UP000469558">
    <property type="component" value="Unassembled WGS sequence"/>
</dbReference>
<feature type="compositionally biased region" description="Polar residues" evidence="1">
    <location>
        <begin position="81"/>
        <end position="90"/>
    </location>
</feature>
<organism evidence="2 3">
    <name type="scientific">Lachnellula suecica</name>
    <dbReference type="NCBI Taxonomy" id="602035"/>
    <lineage>
        <taxon>Eukaryota</taxon>
        <taxon>Fungi</taxon>
        <taxon>Dikarya</taxon>
        <taxon>Ascomycota</taxon>
        <taxon>Pezizomycotina</taxon>
        <taxon>Leotiomycetes</taxon>
        <taxon>Helotiales</taxon>
        <taxon>Lachnaceae</taxon>
        <taxon>Lachnellula</taxon>
    </lineage>
</organism>
<accession>A0A8T9CCY3</accession>
<evidence type="ECO:0000256" key="1">
    <source>
        <dbReference type="SAM" id="MobiDB-lite"/>
    </source>
</evidence>
<reference evidence="2 3" key="1">
    <citation type="submission" date="2018-05" db="EMBL/GenBank/DDBJ databases">
        <title>Genome sequencing and assembly of the regulated plant pathogen Lachnellula willkommii and related sister species for the development of diagnostic species identification markers.</title>
        <authorList>
            <person name="Giroux E."/>
            <person name="Bilodeau G."/>
        </authorList>
    </citation>
    <scope>NUCLEOTIDE SEQUENCE [LARGE SCALE GENOMIC DNA]</scope>
    <source>
        <strain evidence="2 3">CBS 268.59</strain>
    </source>
</reference>
<feature type="compositionally biased region" description="Low complexity" evidence="1">
    <location>
        <begin position="1"/>
        <end position="12"/>
    </location>
</feature>